<sequence length="251" mass="27435">MRTDVSTWKPDGLGWRARIGVLTHDDNTVIESEFSTMAPEGVSIHAARVPFSELKTYADAPGPDNATAQLSRLPLQAIVFAFTAGSYLVGKSGEQNLVARLEKRSNGIPVRMPATSAVAAFRALGAERIALVHAPFFSDELDQKGVDYFREHGFNVVHVSHLHPPQEVPHPNLGSIASPVEIYEWVRRNVPSDAEGIFIAGNGFRSIGVIEALEEDRGLPVITANQVALWDVLRRSGVLTQVADYGQLFRN</sequence>
<evidence type="ECO:0000313" key="2">
    <source>
        <dbReference type="Proteomes" id="UP000217446"/>
    </source>
</evidence>
<proteinExistence type="predicted"/>
<name>A0A250VPG4_STROL</name>
<protein>
    <submittedName>
        <fullName evidence="1">Decarboxylase</fullName>
    </submittedName>
</protein>
<dbReference type="PANTHER" id="PTHR40267">
    <property type="entry name" value="BLR3294 PROTEIN"/>
    <property type="match status" value="1"/>
</dbReference>
<evidence type="ECO:0000313" key="1">
    <source>
        <dbReference type="EMBL" id="GAX55860.1"/>
    </source>
</evidence>
<dbReference type="PANTHER" id="PTHR40267:SF1">
    <property type="entry name" value="BLR3294 PROTEIN"/>
    <property type="match status" value="1"/>
</dbReference>
<dbReference type="InterPro" id="IPR026286">
    <property type="entry name" value="MaiA/AMDase"/>
</dbReference>
<dbReference type="PIRSF" id="PIRSF015736">
    <property type="entry name" value="MI"/>
    <property type="match status" value="1"/>
</dbReference>
<dbReference type="AlphaFoldDB" id="A0A250VPG4"/>
<keyword evidence="2" id="KW-1185">Reference proteome</keyword>
<comment type="caution">
    <text evidence="1">The sequence shown here is derived from an EMBL/GenBank/DDBJ whole genome shotgun (WGS) entry which is preliminary data.</text>
</comment>
<gene>
    <name evidence="1" type="ORF">SO3561_07423</name>
</gene>
<dbReference type="EMBL" id="BDQI01000021">
    <property type="protein sequence ID" value="GAX55860.1"/>
    <property type="molecule type" value="Genomic_DNA"/>
</dbReference>
<dbReference type="Gene3D" id="3.40.50.12500">
    <property type="match status" value="1"/>
</dbReference>
<dbReference type="Proteomes" id="UP000217446">
    <property type="component" value="Unassembled WGS sequence"/>
</dbReference>
<dbReference type="Pfam" id="PF17645">
    <property type="entry name" value="Amdase"/>
    <property type="match status" value="1"/>
</dbReference>
<accession>A0A250VPG4</accession>
<organism evidence="1 2">
    <name type="scientific">Streptomyces olivochromogenes</name>
    <dbReference type="NCBI Taxonomy" id="1963"/>
    <lineage>
        <taxon>Bacteria</taxon>
        <taxon>Bacillati</taxon>
        <taxon>Actinomycetota</taxon>
        <taxon>Actinomycetes</taxon>
        <taxon>Kitasatosporales</taxon>
        <taxon>Streptomycetaceae</taxon>
        <taxon>Streptomyces</taxon>
    </lineage>
</organism>
<reference evidence="2" key="1">
    <citation type="submission" date="2017-05" db="EMBL/GenBank/DDBJ databases">
        <title>Streptomyces olivochromogenes NBRC 3561 whole genome shotgun sequence.</title>
        <authorList>
            <person name="Dohra H."/>
            <person name="Kodani S."/>
        </authorList>
    </citation>
    <scope>NUCLEOTIDE SEQUENCE [LARGE SCALE GENOMIC DNA]</scope>
    <source>
        <strain evidence="2">NBRC 3561</strain>
    </source>
</reference>
<dbReference type="InterPro" id="IPR053714">
    <property type="entry name" value="Iso_Racemase_Enz_sf"/>
</dbReference>